<reference evidence="1" key="2">
    <citation type="submission" date="2023-05" db="EMBL/GenBank/DDBJ databases">
        <authorList>
            <consortium name="Lawrence Berkeley National Laboratory"/>
            <person name="Steindorff A."/>
            <person name="Hensen N."/>
            <person name="Bonometti L."/>
            <person name="Westerberg I."/>
            <person name="Brannstrom I.O."/>
            <person name="Guillou S."/>
            <person name="Cros-Aarteil S."/>
            <person name="Calhoun S."/>
            <person name="Haridas S."/>
            <person name="Kuo A."/>
            <person name="Mondo S."/>
            <person name="Pangilinan J."/>
            <person name="Riley R."/>
            <person name="Labutti K."/>
            <person name="Andreopoulos B."/>
            <person name="Lipzen A."/>
            <person name="Chen C."/>
            <person name="Yanf M."/>
            <person name="Daum C."/>
            <person name="Ng V."/>
            <person name="Clum A."/>
            <person name="Ohm R."/>
            <person name="Martin F."/>
            <person name="Silar P."/>
            <person name="Natvig D."/>
            <person name="Lalanne C."/>
            <person name="Gautier V."/>
            <person name="Ament-Velasquez S.L."/>
            <person name="Kruys A."/>
            <person name="Hutchinson M.I."/>
            <person name="Powell A.J."/>
            <person name="Barry K."/>
            <person name="Miller A.N."/>
            <person name="Grigoriev I.V."/>
            <person name="Debuchy R."/>
            <person name="Gladieux P."/>
            <person name="Thoren M.H."/>
            <person name="Johannesson H."/>
        </authorList>
    </citation>
    <scope>NUCLEOTIDE SEQUENCE</scope>
    <source>
        <strain evidence="1">PSN293</strain>
    </source>
</reference>
<sequence>MPPRRNQKGYIQSVYASLTAPENASVVRSIALFGGAVLLISSSWADALIGL</sequence>
<reference evidence="1" key="1">
    <citation type="journal article" date="2023" name="Mol. Phylogenet. Evol.">
        <title>Genome-scale phylogeny and comparative genomics of the fungal order Sordariales.</title>
        <authorList>
            <person name="Hensen N."/>
            <person name="Bonometti L."/>
            <person name="Westerberg I."/>
            <person name="Brannstrom I.O."/>
            <person name="Guillou S."/>
            <person name="Cros-Aarteil S."/>
            <person name="Calhoun S."/>
            <person name="Haridas S."/>
            <person name="Kuo A."/>
            <person name="Mondo S."/>
            <person name="Pangilinan J."/>
            <person name="Riley R."/>
            <person name="LaButti K."/>
            <person name="Andreopoulos B."/>
            <person name="Lipzen A."/>
            <person name="Chen C."/>
            <person name="Yan M."/>
            <person name="Daum C."/>
            <person name="Ng V."/>
            <person name="Clum A."/>
            <person name="Steindorff A."/>
            <person name="Ohm R.A."/>
            <person name="Martin F."/>
            <person name="Silar P."/>
            <person name="Natvig D.O."/>
            <person name="Lalanne C."/>
            <person name="Gautier V."/>
            <person name="Ament-Velasquez S.L."/>
            <person name="Kruys A."/>
            <person name="Hutchinson M.I."/>
            <person name="Powell A.J."/>
            <person name="Barry K."/>
            <person name="Miller A.N."/>
            <person name="Grigoriev I.V."/>
            <person name="Debuchy R."/>
            <person name="Gladieux P."/>
            <person name="Hiltunen Thoren M."/>
            <person name="Johannesson H."/>
        </authorList>
    </citation>
    <scope>NUCLEOTIDE SEQUENCE</scope>
    <source>
        <strain evidence="1">PSN293</strain>
    </source>
</reference>
<evidence type="ECO:0000313" key="2">
    <source>
        <dbReference type="Proteomes" id="UP001301769"/>
    </source>
</evidence>
<organism evidence="1 2">
    <name type="scientific">Rhypophila decipiens</name>
    <dbReference type="NCBI Taxonomy" id="261697"/>
    <lineage>
        <taxon>Eukaryota</taxon>
        <taxon>Fungi</taxon>
        <taxon>Dikarya</taxon>
        <taxon>Ascomycota</taxon>
        <taxon>Pezizomycotina</taxon>
        <taxon>Sordariomycetes</taxon>
        <taxon>Sordariomycetidae</taxon>
        <taxon>Sordariales</taxon>
        <taxon>Naviculisporaceae</taxon>
        <taxon>Rhypophila</taxon>
    </lineage>
</organism>
<name>A0AAN6Y749_9PEZI</name>
<gene>
    <name evidence="1" type="ORF">QBC37DRAFT_373556</name>
</gene>
<dbReference type="Proteomes" id="UP001301769">
    <property type="component" value="Unassembled WGS sequence"/>
</dbReference>
<accession>A0AAN6Y749</accession>
<evidence type="ECO:0000313" key="1">
    <source>
        <dbReference type="EMBL" id="KAK4213889.1"/>
    </source>
</evidence>
<comment type="caution">
    <text evidence="1">The sequence shown here is derived from an EMBL/GenBank/DDBJ whole genome shotgun (WGS) entry which is preliminary data.</text>
</comment>
<proteinExistence type="predicted"/>
<protein>
    <submittedName>
        <fullName evidence="1">Uncharacterized protein</fullName>
    </submittedName>
</protein>
<dbReference type="AlphaFoldDB" id="A0AAN6Y749"/>
<dbReference type="EMBL" id="MU858102">
    <property type="protein sequence ID" value="KAK4213889.1"/>
    <property type="molecule type" value="Genomic_DNA"/>
</dbReference>
<keyword evidence="2" id="KW-1185">Reference proteome</keyword>